<protein>
    <recommendedName>
        <fullName evidence="7">BHLH domain-containing protein</fullName>
    </recommendedName>
</protein>
<keyword evidence="4" id="KW-0804">Transcription</keyword>
<keyword evidence="2" id="KW-0805">Transcription regulation</keyword>
<dbReference type="AlphaFoldDB" id="A0A0C3Q9P1"/>
<feature type="compositionally biased region" description="Acidic residues" evidence="6">
    <location>
        <begin position="315"/>
        <end position="337"/>
    </location>
</feature>
<dbReference type="OrthoDB" id="5778525at2759"/>
<evidence type="ECO:0000256" key="5">
    <source>
        <dbReference type="ARBA" id="ARBA00023242"/>
    </source>
</evidence>
<dbReference type="PROSITE" id="PS50888">
    <property type="entry name" value="BHLH"/>
    <property type="match status" value="1"/>
</dbReference>
<proteinExistence type="predicted"/>
<dbReference type="InterPro" id="IPR052207">
    <property type="entry name" value="Max-like/E-box_TFs"/>
</dbReference>
<dbReference type="GO" id="GO:0005634">
    <property type="term" value="C:nucleus"/>
    <property type="evidence" value="ECO:0007669"/>
    <property type="project" value="UniProtKB-SubCell"/>
</dbReference>
<name>A0A0C3Q9P1_9AGAM</name>
<evidence type="ECO:0000256" key="3">
    <source>
        <dbReference type="ARBA" id="ARBA00023125"/>
    </source>
</evidence>
<evidence type="ECO:0000313" key="8">
    <source>
        <dbReference type="EMBL" id="KIO26775.1"/>
    </source>
</evidence>
<feature type="domain" description="BHLH" evidence="7">
    <location>
        <begin position="179"/>
        <end position="263"/>
    </location>
</feature>
<feature type="compositionally biased region" description="Polar residues" evidence="6">
    <location>
        <begin position="122"/>
        <end position="143"/>
    </location>
</feature>
<dbReference type="Proteomes" id="UP000054248">
    <property type="component" value="Unassembled WGS sequence"/>
</dbReference>
<sequence length="337" mass="35832">MPAAEVADVLLTPSESNALSSFLSVVDRLDPNTPQFLSPEWNMYAATLSNQVHLQEGREDLARATKDLISSGFGTGEAAGSLHAVTPHLYNPAQNRGAHGGHAFGSSGRKLSSATAGDGTQLPHSFLQNARSWPSSLSASRRNTTTASPRSSSGSGPTPPPESSSSAAAKPQQLLTAEQKKLNHIHSEQKRRANIRRGYDALCDVVPALREAIRAEDAECANTGKKRGRGKLLGEDGEKMDGRAGPRSESVVLQKTIEHIDELMAQRSAYLERLRAAKAALPSGHPALSGASQGEQPWEKIWNGGIGLPLGSDPMDPDGDPMDQDEYDNDGGSDEDN</sequence>
<dbReference type="PANTHER" id="PTHR15741:SF27">
    <property type="entry name" value="TRANSCRIPTION FACTOR AP-4"/>
    <property type="match status" value="1"/>
</dbReference>
<dbReference type="InterPro" id="IPR036638">
    <property type="entry name" value="HLH_DNA-bd_sf"/>
</dbReference>
<keyword evidence="3" id="KW-0238">DNA-binding</keyword>
<dbReference type="STRING" id="1051891.A0A0C3Q9P1"/>
<feature type="region of interest" description="Disordered" evidence="6">
    <location>
        <begin position="224"/>
        <end position="249"/>
    </location>
</feature>
<dbReference type="PANTHER" id="PTHR15741">
    <property type="entry name" value="BASIC HELIX-LOOP-HELIX ZIP TRANSCRIPTION FACTOR"/>
    <property type="match status" value="1"/>
</dbReference>
<reference evidence="8 9" key="1">
    <citation type="submission" date="2014-04" db="EMBL/GenBank/DDBJ databases">
        <authorList>
            <consortium name="DOE Joint Genome Institute"/>
            <person name="Kuo A."/>
            <person name="Girlanda M."/>
            <person name="Perotto S."/>
            <person name="Kohler A."/>
            <person name="Nagy L.G."/>
            <person name="Floudas D."/>
            <person name="Copeland A."/>
            <person name="Barry K.W."/>
            <person name="Cichocki N."/>
            <person name="Veneault-Fourrey C."/>
            <person name="LaButti K."/>
            <person name="Lindquist E.A."/>
            <person name="Lipzen A."/>
            <person name="Lundell T."/>
            <person name="Morin E."/>
            <person name="Murat C."/>
            <person name="Sun H."/>
            <person name="Tunlid A."/>
            <person name="Henrissat B."/>
            <person name="Grigoriev I.V."/>
            <person name="Hibbett D.S."/>
            <person name="Martin F."/>
            <person name="Nordberg H.P."/>
            <person name="Cantor M.N."/>
            <person name="Hua S.X."/>
        </authorList>
    </citation>
    <scope>NUCLEOTIDE SEQUENCE [LARGE SCALE GENOMIC DNA]</scope>
    <source>
        <strain evidence="8 9">MUT 4182</strain>
    </source>
</reference>
<keyword evidence="9" id="KW-1185">Reference proteome</keyword>
<dbReference type="HOGENOM" id="CLU_051713_0_0_1"/>
<evidence type="ECO:0000256" key="2">
    <source>
        <dbReference type="ARBA" id="ARBA00023015"/>
    </source>
</evidence>
<gene>
    <name evidence="8" type="ORF">M407DRAFT_15008</name>
</gene>
<evidence type="ECO:0000313" key="9">
    <source>
        <dbReference type="Proteomes" id="UP000054248"/>
    </source>
</evidence>
<keyword evidence="5" id="KW-0539">Nucleus</keyword>
<feature type="region of interest" description="Disordered" evidence="6">
    <location>
        <begin position="285"/>
        <end position="337"/>
    </location>
</feature>
<organism evidence="8 9">
    <name type="scientific">Tulasnella calospora MUT 4182</name>
    <dbReference type="NCBI Taxonomy" id="1051891"/>
    <lineage>
        <taxon>Eukaryota</taxon>
        <taxon>Fungi</taxon>
        <taxon>Dikarya</taxon>
        <taxon>Basidiomycota</taxon>
        <taxon>Agaricomycotina</taxon>
        <taxon>Agaricomycetes</taxon>
        <taxon>Cantharellales</taxon>
        <taxon>Tulasnellaceae</taxon>
        <taxon>Tulasnella</taxon>
    </lineage>
</organism>
<dbReference type="Gene3D" id="4.10.280.10">
    <property type="entry name" value="Helix-loop-helix DNA-binding domain"/>
    <property type="match status" value="1"/>
</dbReference>
<evidence type="ECO:0000259" key="7">
    <source>
        <dbReference type="PROSITE" id="PS50888"/>
    </source>
</evidence>
<dbReference type="GO" id="GO:0000981">
    <property type="term" value="F:DNA-binding transcription factor activity, RNA polymerase II-specific"/>
    <property type="evidence" value="ECO:0007669"/>
    <property type="project" value="TreeGrafter"/>
</dbReference>
<dbReference type="InterPro" id="IPR011598">
    <property type="entry name" value="bHLH_dom"/>
</dbReference>
<dbReference type="EMBL" id="KN823019">
    <property type="protein sequence ID" value="KIO26775.1"/>
    <property type="molecule type" value="Genomic_DNA"/>
</dbReference>
<dbReference type="SUPFAM" id="SSF47459">
    <property type="entry name" value="HLH, helix-loop-helix DNA-binding domain"/>
    <property type="match status" value="1"/>
</dbReference>
<dbReference type="GO" id="GO:0000978">
    <property type="term" value="F:RNA polymerase II cis-regulatory region sequence-specific DNA binding"/>
    <property type="evidence" value="ECO:0007669"/>
    <property type="project" value="TreeGrafter"/>
</dbReference>
<accession>A0A0C3Q9P1</accession>
<evidence type="ECO:0000256" key="4">
    <source>
        <dbReference type="ARBA" id="ARBA00023163"/>
    </source>
</evidence>
<feature type="region of interest" description="Disordered" evidence="6">
    <location>
        <begin position="90"/>
        <end position="172"/>
    </location>
</feature>
<comment type="subcellular location">
    <subcellularLocation>
        <location evidence="1">Nucleus</location>
    </subcellularLocation>
</comment>
<feature type="compositionally biased region" description="Low complexity" evidence="6">
    <location>
        <begin position="144"/>
        <end position="156"/>
    </location>
</feature>
<feature type="compositionally biased region" description="Basic and acidic residues" evidence="6">
    <location>
        <begin position="232"/>
        <end position="246"/>
    </location>
</feature>
<evidence type="ECO:0000256" key="1">
    <source>
        <dbReference type="ARBA" id="ARBA00004123"/>
    </source>
</evidence>
<dbReference type="GO" id="GO:0046983">
    <property type="term" value="F:protein dimerization activity"/>
    <property type="evidence" value="ECO:0007669"/>
    <property type="project" value="InterPro"/>
</dbReference>
<dbReference type="Pfam" id="PF00010">
    <property type="entry name" value="HLH"/>
    <property type="match status" value="1"/>
</dbReference>
<evidence type="ECO:0000256" key="6">
    <source>
        <dbReference type="SAM" id="MobiDB-lite"/>
    </source>
</evidence>
<reference evidence="9" key="2">
    <citation type="submission" date="2015-01" db="EMBL/GenBank/DDBJ databases">
        <title>Evolutionary Origins and Diversification of the Mycorrhizal Mutualists.</title>
        <authorList>
            <consortium name="DOE Joint Genome Institute"/>
            <consortium name="Mycorrhizal Genomics Consortium"/>
            <person name="Kohler A."/>
            <person name="Kuo A."/>
            <person name="Nagy L.G."/>
            <person name="Floudas D."/>
            <person name="Copeland A."/>
            <person name="Barry K.W."/>
            <person name="Cichocki N."/>
            <person name="Veneault-Fourrey C."/>
            <person name="LaButti K."/>
            <person name="Lindquist E.A."/>
            <person name="Lipzen A."/>
            <person name="Lundell T."/>
            <person name="Morin E."/>
            <person name="Murat C."/>
            <person name="Riley R."/>
            <person name="Ohm R."/>
            <person name="Sun H."/>
            <person name="Tunlid A."/>
            <person name="Henrissat B."/>
            <person name="Grigoriev I.V."/>
            <person name="Hibbett D.S."/>
            <person name="Martin F."/>
        </authorList>
    </citation>
    <scope>NUCLEOTIDE SEQUENCE [LARGE SCALE GENOMIC DNA]</scope>
    <source>
        <strain evidence="9">MUT 4182</strain>
    </source>
</reference>